<dbReference type="SUPFAM" id="SSF57716">
    <property type="entry name" value="Glucocorticoid receptor-like (DNA-binding domain)"/>
    <property type="match status" value="1"/>
</dbReference>
<keyword evidence="1" id="KW-0479">Metal-binding</keyword>
<reference evidence="8" key="2">
    <citation type="submission" date="2022-08" db="UniProtKB">
        <authorList>
            <consortium name="EnsemblMetazoa"/>
        </authorList>
    </citation>
    <scope>IDENTIFICATION</scope>
    <source>
        <strain evidence="8">STECLA/ALBI9_A</strain>
    </source>
</reference>
<dbReference type="GO" id="GO:0000977">
    <property type="term" value="F:RNA polymerase II transcription regulatory region sequence-specific DNA binding"/>
    <property type="evidence" value="ECO:0007669"/>
    <property type="project" value="TreeGrafter"/>
</dbReference>
<name>A0A182FYI5_ANOAL</name>
<keyword evidence="6" id="KW-0804">Transcription</keyword>
<evidence type="ECO:0000256" key="6">
    <source>
        <dbReference type="ARBA" id="ARBA00023163"/>
    </source>
</evidence>
<dbReference type="STRING" id="7167.A0A182FYI5"/>
<dbReference type="Pfam" id="PF07776">
    <property type="entry name" value="zf-AD"/>
    <property type="match status" value="1"/>
</dbReference>
<dbReference type="InterPro" id="IPR013087">
    <property type="entry name" value="Znf_C2H2_type"/>
</dbReference>
<organism evidence="8 9">
    <name type="scientific">Anopheles albimanus</name>
    <name type="common">New world malaria mosquito</name>
    <dbReference type="NCBI Taxonomy" id="7167"/>
    <lineage>
        <taxon>Eukaryota</taxon>
        <taxon>Metazoa</taxon>
        <taxon>Ecdysozoa</taxon>
        <taxon>Arthropoda</taxon>
        <taxon>Hexapoda</taxon>
        <taxon>Insecta</taxon>
        <taxon>Pterygota</taxon>
        <taxon>Neoptera</taxon>
        <taxon>Endopterygota</taxon>
        <taxon>Diptera</taxon>
        <taxon>Nematocera</taxon>
        <taxon>Culicoidea</taxon>
        <taxon>Culicidae</taxon>
        <taxon>Anophelinae</taxon>
        <taxon>Anopheles</taxon>
    </lineage>
</organism>
<sequence length="439" mass="50964">MEIILENLLPRFDFLCRFCLADGNCTPIFLPNGTFNERLQKAFEIIITKVDENDGLPNNICIKCLSCIESYVDWEAMLYASYKTLEKYAKHLERTKLNQSPVAETEIEYLEEYVYDMEENASDTRTPDPGSYPEKALHREETQGQDIVQSGDNNLANTEDIANDDQSNKQETYATFHKQTESKEDGLPGLFLAALQIKEVDSFKRGNRTIPIVECMFCNKIYRGRNTLKKHLKIHFQLKNYNCTFCSRAFTDRTSLRVHEIRHTTIKAFKCDQCDKSYFSSSELKQHCNMKHGDKNYECNICSTRYSAKAILEDHLLVHLPDRPYVCNICGLSFKRNRNLTRHMGIHSTKTKDQQTQDFQECCWCSLEFETSSKLLDHLRDKHRSEYEQKSCCTHSLTVLQKDGGTLCQCGECGKQFRYRSMAMKHLRTRKANKPILPS</sequence>
<accession>A0A182FYI5</accession>
<dbReference type="AlphaFoldDB" id="A0A182FYI5"/>
<keyword evidence="5" id="KW-0805">Transcription regulation</keyword>
<dbReference type="PROSITE" id="PS51915">
    <property type="entry name" value="ZAD"/>
    <property type="match status" value="1"/>
</dbReference>
<dbReference type="GO" id="GO:0000981">
    <property type="term" value="F:DNA-binding transcription factor activity, RNA polymerase II-specific"/>
    <property type="evidence" value="ECO:0007669"/>
    <property type="project" value="TreeGrafter"/>
</dbReference>
<dbReference type="VEuPathDB" id="VectorBase:AALB20_028932"/>
<dbReference type="VEuPathDB" id="VectorBase:AALB014674"/>
<dbReference type="FunFam" id="3.30.160.60:FF:000621">
    <property type="entry name" value="FLT3-interacting zinc finger 1"/>
    <property type="match status" value="1"/>
</dbReference>
<dbReference type="InterPro" id="IPR036236">
    <property type="entry name" value="Znf_C2H2_sf"/>
</dbReference>
<dbReference type="SMART" id="SM00355">
    <property type="entry name" value="ZnF_C2H2"/>
    <property type="match status" value="7"/>
</dbReference>
<dbReference type="GO" id="GO:0005634">
    <property type="term" value="C:nucleus"/>
    <property type="evidence" value="ECO:0007669"/>
    <property type="project" value="InterPro"/>
</dbReference>
<dbReference type="KEGG" id="aali:118465853"/>
<evidence type="ECO:0000256" key="1">
    <source>
        <dbReference type="ARBA" id="ARBA00022723"/>
    </source>
</evidence>
<keyword evidence="9" id="KW-1185">Reference proteome</keyword>
<dbReference type="InterPro" id="IPR012934">
    <property type="entry name" value="Znf_AD"/>
</dbReference>
<dbReference type="Gene3D" id="3.30.160.60">
    <property type="entry name" value="Classic Zinc Finger"/>
    <property type="match status" value="4"/>
</dbReference>
<reference evidence="8 9" key="1">
    <citation type="journal article" date="2017" name="G3 (Bethesda)">
        <title>The Physical Genome Mapping of Anopheles albimanus Corrected Scaffold Misassemblies and Identified Interarm Rearrangements in Genus Anopheles.</title>
        <authorList>
            <person name="Artemov G.N."/>
            <person name="Peery A.N."/>
            <person name="Jiang X."/>
            <person name="Tu Z."/>
            <person name="Stegniy V.N."/>
            <person name="Sharakhova M.V."/>
            <person name="Sharakhov I.V."/>
        </authorList>
    </citation>
    <scope>NUCLEOTIDE SEQUENCE [LARGE SCALE GENOMIC DNA]</scope>
    <source>
        <strain evidence="8 9">ALBI9_A</strain>
    </source>
</reference>
<dbReference type="PANTHER" id="PTHR24409">
    <property type="entry name" value="ZINC FINGER PROTEIN 142"/>
    <property type="match status" value="1"/>
</dbReference>
<dbReference type="RefSeq" id="XP_035790374.1">
    <property type="nucleotide sequence ID" value="XM_035934481.1"/>
</dbReference>
<evidence type="ECO:0000256" key="3">
    <source>
        <dbReference type="ARBA" id="ARBA00022771"/>
    </source>
</evidence>
<proteinExistence type="predicted"/>
<dbReference type="GeneID" id="118465853"/>
<feature type="region of interest" description="Disordered" evidence="7">
    <location>
        <begin position="119"/>
        <end position="169"/>
    </location>
</feature>
<evidence type="ECO:0000256" key="4">
    <source>
        <dbReference type="ARBA" id="ARBA00022833"/>
    </source>
</evidence>
<dbReference type="PANTHER" id="PTHR24409:SF295">
    <property type="entry name" value="AZ2-RELATED"/>
    <property type="match status" value="1"/>
</dbReference>
<feature type="compositionally biased region" description="Polar residues" evidence="7">
    <location>
        <begin position="144"/>
        <end position="157"/>
    </location>
</feature>
<dbReference type="GO" id="GO:0008270">
    <property type="term" value="F:zinc ion binding"/>
    <property type="evidence" value="ECO:0007669"/>
    <property type="project" value="UniProtKB-UniRule"/>
</dbReference>
<dbReference type="PROSITE" id="PS50157">
    <property type="entry name" value="ZINC_FINGER_C2H2_2"/>
    <property type="match status" value="7"/>
</dbReference>
<dbReference type="EnsemblMetazoa" id="AALB014674-RA">
    <property type="protein sequence ID" value="AALB014674-PA"/>
    <property type="gene ID" value="AALB014674"/>
</dbReference>
<evidence type="ECO:0000313" key="9">
    <source>
        <dbReference type="Proteomes" id="UP000069272"/>
    </source>
</evidence>
<evidence type="ECO:0000256" key="7">
    <source>
        <dbReference type="SAM" id="MobiDB-lite"/>
    </source>
</evidence>
<dbReference type="Gene3D" id="3.40.1800.20">
    <property type="match status" value="1"/>
</dbReference>
<evidence type="ECO:0000256" key="5">
    <source>
        <dbReference type="ARBA" id="ARBA00023015"/>
    </source>
</evidence>
<protein>
    <submittedName>
        <fullName evidence="8">Uncharacterized protein</fullName>
    </submittedName>
</protein>
<keyword evidence="2" id="KW-0677">Repeat</keyword>
<evidence type="ECO:0000256" key="2">
    <source>
        <dbReference type="ARBA" id="ARBA00022737"/>
    </source>
</evidence>
<evidence type="ECO:0000313" key="8">
    <source>
        <dbReference type="EnsemblMetazoa" id="AALB014674-PA"/>
    </source>
</evidence>
<dbReference type="Proteomes" id="UP000069272">
    <property type="component" value="Chromosome 3R"/>
</dbReference>
<keyword evidence="4" id="KW-0862">Zinc</keyword>
<dbReference type="OrthoDB" id="6077919at2759"/>
<dbReference type="PROSITE" id="PS00028">
    <property type="entry name" value="ZINC_FINGER_C2H2_1"/>
    <property type="match status" value="6"/>
</dbReference>
<dbReference type="SUPFAM" id="SSF57667">
    <property type="entry name" value="beta-beta-alpha zinc fingers"/>
    <property type="match status" value="3"/>
</dbReference>
<dbReference type="Pfam" id="PF00096">
    <property type="entry name" value="zf-C2H2"/>
    <property type="match status" value="3"/>
</dbReference>
<keyword evidence="3" id="KW-0863">Zinc-finger</keyword>